<evidence type="ECO:0000313" key="11">
    <source>
        <dbReference type="WBParaSite" id="ACAC_0000735501-mRNA-1"/>
    </source>
</evidence>
<dbReference type="Proteomes" id="UP000035642">
    <property type="component" value="Unassembled WGS sequence"/>
</dbReference>
<comment type="similarity">
    <text evidence="1 8">Belongs to the MYST (SAS/MOZ) family.</text>
</comment>
<comment type="catalytic activity">
    <reaction evidence="8">
        <text>L-lysyl-[protein] + acetyl-CoA = N(6)-acetyl-L-lysyl-[protein] + CoA + H(+)</text>
        <dbReference type="Rhea" id="RHEA:45948"/>
        <dbReference type="Rhea" id="RHEA-COMP:9752"/>
        <dbReference type="Rhea" id="RHEA-COMP:10731"/>
        <dbReference type="ChEBI" id="CHEBI:15378"/>
        <dbReference type="ChEBI" id="CHEBI:29969"/>
        <dbReference type="ChEBI" id="CHEBI:57287"/>
        <dbReference type="ChEBI" id="CHEBI:57288"/>
        <dbReference type="ChEBI" id="CHEBI:61930"/>
        <dbReference type="EC" id="2.3.1.48"/>
    </reaction>
</comment>
<evidence type="ECO:0000256" key="2">
    <source>
        <dbReference type="ARBA" id="ARBA00013184"/>
    </source>
</evidence>
<evidence type="ECO:0000259" key="9">
    <source>
        <dbReference type="PROSITE" id="PS51726"/>
    </source>
</evidence>
<evidence type="ECO:0000256" key="7">
    <source>
        <dbReference type="PIRSR" id="PIRSR602717-51"/>
    </source>
</evidence>
<dbReference type="InterPro" id="IPR036388">
    <property type="entry name" value="WH-like_DNA-bd_sf"/>
</dbReference>
<dbReference type="InterPro" id="IPR016181">
    <property type="entry name" value="Acyl_CoA_acyltransferase"/>
</dbReference>
<organism evidence="10 11">
    <name type="scientific">Angiostrongylus cantonensis</name>
    <name type="common">Rat lungworm</name>
    <dbReference type="NCBI Taxonomy" id="6313"/>
    <lineage>
        <taxon>Eukaryota</taxon>
        <taxon>Metazoa</taxon>
        <taxon>Ecdysozoa</taxon>
        <taxon>Nematoda</taxon>
        <taxon>Chromadorea</taxon>
        <taxon>Rhabditida</taxon>
        <taxon>Rhabditina</taxon>
        <taxon>Rhabditomorpha</taxon>
        <taxon>Strongyloidea</taxon>
        <taxon>Metastrongylidae</taxon>
        <taxon>Angiostrongylus</taxon>
    </lineage>
</organism>
<keyword evidence="4" id="KW-0863">Zinc-finger</keyword>
<evidence type="ECO:0000256" key="8">
    <source>
        <dbReference type="RuleBase" id="RU361211"/>
    </source>
</evidence>
<evidence type="ECO:0000256" key="4">
    <source>
        <dbReference type="ARBA" id="ARBA00022771"/>
    </source>
</evidence>
<reference evidence="10" key="1">
    <citation type="submission" date="2012-09" db="EMBL/GenBank/DDBJ databases">
        <authorList>
            <person name="Martin A.A."/>
        </authorList>
    </citation>
    <scope>NUCLEOTIDE SEQUENCE</scope>
</reference>
<dbReference type="AlphaFoldDB" id="A0A0K0DAM7"/>
<dbReference type="InterPro" id="IPR050603">
    <property type="entry name" value="MYST_HAT"/>
</dbReference>
<keyword evidence="6" id="KW-0007">Acetylation</keyword>
<dbReference type="GO" id="GO:0003712">
    <property type="term" value="F:transcription coregulator activity"/>
    <property type="evidence" value="ECO:0007669"/>
    <property type="project" value="TreeGrafter"/>
</dbReference>
<dbReference type="PANTHER" id="PTHR10615:SF161">
    <property type="entry name" value="HISTONE ACETYLTRANSFERASE KAT7"/>
    <property type="match status" value="1"/>
</dbReference>
<dbReference type="PROSITE" id="PS51726">
    <property type="entry name" value="MYST_HAT"/>
    <property type="match status" value="1"/>
</dbReference>
<evidence type="ECO:0000313" key="10">
    <source>
        <dbReference type="Proteomes" id="UP000035642"/>
    </source>
</evidence>
<dbReference type="GO" id="GO:0010485">
    <property type="term" value="F:histone H4 acetyltransferase activity"/>
    <property type="evidence" value="ECO:0007669"/>
    <property type="project" value="TreeGrafter"/>
</dbReference>
<protein>
    <recommendedName>
        <fullName evidence="2 8">Histone acetyltransferase</fullName>
        <ecNumber evidence="2 8">2.3.1.48</ecNumber>
    </recommendedName>
</protein>
<dbReference type="Gene3D" id="1.10.10.10">
    <property type="entry name" value="Winged helix-like DNA-binding domain superfamily/Winged helix DNA-binding domain"/>
    <property type="match status" value="1"/>
</dbReference>
<dbReference type="GO" id="GO:0003682">
    <property type="term" value="F:chromatin binding"/>
    <property type="evidence" value="ECO:0007669"/>
    <property type="project" value="TreeGrafter"/>
</dbReference>
<evidence type="ECO:0000256" key="6">
    <source>
        <dbReference type="ARBA" id="ARBA00022990"/>
    </source>
</evidence>
<keyword evidence="3" id="KW-0808">Transferase</keyword>
<keyword evidence="5" id="KW-0862">Zinc</keyword>
<dbReference type="Pfam" id="PF01853">
    <property type="entry name" value="MOZ_SAS"/>
    <property type="match status" value="1"/>
</dbReference>
<dbReference type="InterPro" id="IPR002717">
    <property type="entry name" value="HAT_MYST-type"/>
</dbReference>
<dbReference type="GO" id="GO:0006357">
    <property type="term" value="P:regulation of transcription by RNA polymerase II"/>
    <property type="evidence" value="ECO:0007669"/>
    <property type="project" value="TreeGrafter"/>
</dbReference>
<dbReference type="GO" id="GO:0036409">
    <property type="term" value="C:histone H3-K14 acetyltransferase complex"/>
    <property type="evidence" value="ECO:0007669"/>
    <property type="project" value="TreeGrafter"/>
</dbReference>
<dbReference type="STRING" id="6313.A0A0K0DAM7"/>
<feature type="domain" description="MYST-type HAT" evidence="9">
    <location>
        <begin position="1"/>
        <end position="141"/>
    </location>
</feature>
<dbReference type="SUPFAM" id="SSF55729">
    <property type="entry name" value="Acyl-CoA N-acyltransferases (Nat)"/>
    <property type="match status" value="1"/>
</dbReference>
<keyword evidence="4" id="KW-0479">Metal-binding</keyword>
<dbReference type="EC" id="2.3.1.48" evidence="2 8"/>
<dbReference type="GO" id="GO:0010484">
    <property type="term" value="F:histone H3 acetyltransferase activity"/>
    <property type="evidence" value="ECO:0007669"/>
    <property type="project" value="TreeGrafter"/>
</dbReference>
<dbReference type="WBParaSite" id="ACAC_0000735501-mRNA-1">
    <property type="protein sequence ID" value="ACAC_0000735501-mRNA-1"/>
    <property type="gene ID" value="ACAC_0000735501"/>
</dbReference>
<name>A0A0K0DAM7_ANGCA</name>
<keyword evidence="10" id="KW-1185">Reference proteome</keyword>
<comment type="subcellular location">
    <subcellularLocation>
        <location evidence="8">Nucleus</location>
    </subcellularLocation>
</comment>
<evidence type="ECO:0000256" key="1">
    <source>
        <dbReference type="ARBA" id="ARBA00010107"/>
    </source>
</evidence>
<dbReference type="PANTHER" id="PTHR10615">
    <property type="entry name" value="HISTONE ACETYLTRANSFERASE"/>
    <property type="match status" value="1"/>
</dbReference>
<dbReference type="GO" id="GO:0008270">
    <property type="term" value="F:zinc ion binding"/>
    <property type="evidence" value="ECO:0007669"/>
    <property type="project" value="UniProtKB-KW"/>
</dbReference>
<dbReference type="Gene3D" id="3.40.630.30">
    <property type="match status" value="2"/>
</dbReference>
<feature type="active site" description="Proton donor/acceptor" evidence="7">
    <location>
        <position position="108"/>
    </location>
</feature>
<evidence type="ECO:0000256" key="5">
    <source>
        <dbReference type="ARBA" id="ARBA00022833"/>
    </source>
</evidence>
<reference evidence="11" key="2">
    <citation type="submission" date="2017-02" db="UniProtKB">
        <authorList>
            <consortium name="WormBaseParasite"/>
        </authorList>
    </citation>
    <scope>IDENTIFICATION</scope>
</reference>
<keyword evidence="8" id="KW-0539">Nucleus</keyword>
<evidence type="ECO:0000256" key="3">
    <source>
        <dbReference type="ARBA" id="ARBA00022679"/>
    </source>
</evidence>
<accession>A0A0K0DAM7</accession>
<sequence>DCCPRVTPPGVEIYRDSSKTLSFFEVDGAEELVSSLGLCHYPLMSTYCRNLCLFAMLFISSKTLHIEVGTFLFYVLTKIDDDGCRIVGYFSKASYKLSEIERKIGSPEHPLSDLGLYTYRKYWKSSILCYLRYVAKMCTLD</sequence>
<proteinExistence type="inferred from homology"/>